<dbReference type="VEuPathDB" id="FungiDB:PV06_04135"/>
<dbReference type="RefSeq" id="XP_016265995.1">
    <property type="nucleotide sequence ID" value="XM_016404990.1"/>
</dbReference>
<dbReference type="HOGENOM" id="CLU_098384_0_0_1"/>
<dbReference type="Proteomes" id="UP000053342">
    <property type="component" value="Unassembled WGS sequence"/>
</dbReference>
<feature type="domain" description="VOC" evidence="2">
    <location>
        <begin position="17"/>
        <end position="134"/>
    </location>
</feature>
<evidence type="ECO:0000256" key="1">
    <source>
        <dbReference type="ARBA" id="ARBA00010363"/>
    </source>
</evidence>
<dbReference type="EMBL" id="KN847334">
    <property type="protein sequence ID" value="KIW45779.1"/>
    <property type="molecule type" value="Genomic_DNA"/>
</dbReference>
<dbReference type="InterPro" id="IPR037523">
    <property type="entry name" value="VOC_core"/>
</dbReference>
<evidence type="ECO:0000313" key="4">
    <source>
        <dbReference type="Proteomes" id="UP000053342"/>
    </source>
</evidence>
<gene>
    <name evidence="3" type="ORF">PV06_04135</name>
</gene>
<reference evidence="3 4" key="1">
    <citation type="submission" date="2015-01" db="EMBL/GenBank/DDBJ databases">
        <title>The Genome Sequence of Exophiala oligosperma CBS72588.</title>
        <authorList>
            <consortium name="The Broad Institute Genomics Platform"/>
            <person name="Cuomo C."/>
            <person name="de Hoog S."/>
            <person name="Gorbushina A."/>
            <person name="Stielow B."/>
            <person name="Teixiera M."/>
            <person name="Abouelleil A."/>
            <person name="Chapman S.B."/>
            <person name="Priest M."/>
            <person name="Young S.K."/>
            <person name="Wortman J."/>
            <person name="Nusbaum C."/>
            <person name="Birren B."/>
        </authorList>
    </citation>
    <scope>NUCLEOTIDE SEQUENCE [LARGE SCALE GENOMIC DNA]</scope>
    <source>
        <strain evidence="3 4">CBS 72588</strain>
    </source>
</reference>
<dbReference type="Gene3D" id="3.10.180.10">
    <property type="entry name" value="2,3-Dihydroxybiphenyl 1,2-Dioxygenase, domain 1"/>
    <property type="match status" value="1"/>
</dbReference>
<dbReference type="InterPro" id="IPR050383">
    <property type="entry name" value="GlyoxalaseI/FosfomycinResist"/>
</dbReference>
<evidence type="ECO:0000259" key="2">
    <source>
        <dbReference type="PROSITE" id="PS51819"/>
    </source>
</evidence>
<dbReference type="OrthoDB" id="5371818at2759"/>
<dbReference type="PANTHER" id="PTHR21366:SF14">
    <property type="entry name" value="GLYOXALASE DOMAIN-CONTAINING PROTEIN 5"/>
    <property type="match status" value="1"/>
</dbReference>
<dbReference type="InterPro" id="IPR004360">
    <property type="entry name" value="Glyas_Fos-R_dOase_dom"/>
</dbReference>
<dbReference type="SUPFAM" id="SSF54593">
    <property type="entry name" value="Glyoxalase/Bleomycin resistance protein/Dihydroxybiphenyl dioxygenase"/>
    <property type="match status" value="1"/>
</dbReference>
<name>A0A0D2ECS3_9EURO</name>
<comment type="similarity">
    <text evidence="1">Belongs to the glyoxalase I family.</text>
</comment>
<protein>
    <recommendedName>
        <fullName evidence="2">VOC domain-containing protein</fullName>
    </recommendedName>
</protein>
<proteinExistence type="inferred from homology"/>
<evidence type="ECO:0000313" key="3">
    <source>
        <dbReference type="EMBL" id="KIW45779.1"/>
    </source>
</evidence>
<dbReference type="Pfam" id="PF00903">
    <property type="entry name" value="Glyoxalase"/>
    <property type="match status" value="1"/>
</dbReference>
<dbReference type="PROSITE" id="PS51819">
    <property type="entry name" value="VOC"/>
    <property type="match status" value="1"/>
</dbReference>
<keyword evidence="4" id="KW-1185">Reference proteome</keyword>
<dbReference type="GeneID" id="27356209"/>
<dbReference type="AlphaFoldDB" id="A0A0D2ECS3"/>
<dbReference type="InterPro" id="IPR029068">
    <property type="entry name" value="Glyas_Bleomycin-R_OHBP_Dase"/>
</dbReference>
<dbReference type="PANTHER" id="PTHR21366">
    <property type="entry name" value="GLYOXALASE FAMILY PROTEIN"/>
    <property type="match status" value="1"/>
</dbReference>
<accession>A0A0D2ECS3</accession>
<organism evidence="3 4">
    <name type="scientific">Exophiala oligosperma</name>
    <dbReference type="NCBI Taxonomy" id="215243"/>
    <lineage>
        <taxon>Eukaryota</taxon>
        <taxon>Fungi</taxon>
        <taxon>Dikarya</taxon>
        <taxon>Ascomycota</taxon>
        <taxon>Pezizomycotina</taxon>
        <taxon>Eurotiomycetes</taxon>
        <taxon>Chaetothyriomycetidae</taxon>
        <taxon>Chaetothyriales</taxon>
        <taxon>Herpotrichiellaceae</taxon>
        <taxon>Exophiala</taxon>
    </lineage>
</organism>
<sequence length="194" mass="22133">MTIDFDTPADKVMPPASLAHVVLRTAQFPEMNEFYKTFLGAYAVYERENLSFLTYDEEHHRIALFQVPGTTPKVKKSSGLEHIAFTYKTLDDLALAYRQRKQKDIIPSWCVNHGPTTSIYYEDPDGNTLETQVDNFNSPEEATAFMESKEFLENPFGTDFDPEHLINRLRSGEHHDSIKKRIEIGPRGVPAHAA</sequence>